<dbReference type="AlphaFoldDB" id="A0A3M2SE14"/>
<protein>
    <recommendedName>
        <fullName evidence="3">Alcohol acetyltransferase FCK4</fullName>
    </recommendedName>
</protein>
<dbReference type="InterPro" id="IPR052058">
    <property type="entry name" value="Alcohol_O-acetyltransferase"/>
</dbReference>
<evidence type="ECO:0008006" key="3">
    <source>
        <dbReference type="Google" id="ProtNLM"/>
    </source>
</evidence>
<dbReference type="SUPFAM" id="SSF52777">
    <property type="entry name" value="CoA-dependent acyltransferases"/>
    <property type="match status" value="1"/>
</dbReference>
<proteinExistence type="predicted"/>
<dbReference type="PANTHER" id="PTHR28037">
    <property type="entry name" value="ALCOHOL O-ACETYLTRANSFERASE 1-RELATED"/>
    <property type="match status" value="1"/>
</dbReference>
<reference evidence="1 2" key="1">
    <citation type="submission" date="2017-06" db="EMBL/GenBank/DDBJ databases">
        <title>Comparative genomic analysis of Ambrosia Fusariam Clade fungi.</title>
        <authorList>
            <person name="Stajich J.E."/>
            <person name="Carrillo J."/>
            <person name="Kijimoto T."/>
            <person name="Eskalen A."/>
            <person name="O'Donnell K."/>
            <person name="Kasson M."/>
        </authorList>
    </citation>
    <scope>NUCLEOTIDE SEQUENCE [LARGE SCALE GENOMIC DNA]</scope>
    <source>
        <strain evidence="1">UCR3666</strain>
    </source>
</reference>
<dbReference type="Gene3D" id="3.30.559.30">
    <property type="entry name" value="Nonribosomal peptide synthetase, condensation domain"/>
    <property type="match status" value="1"/>
</dbReference>
<dbReference type="Pfam" id="PF07247">
    <property type="entry name" value="AATase"/>
    <property type="match status" value="1"/>
</dbReference>
<dbReference type="EMBL" id="NKUJ01000059">
    <property type="protein sequence ID" value="RMJ15739.1"/>
    <property type="molecule type" value="Genomic_DNA"/>
</dbReference>
<evidence type="ECO:0000313" key="2">
    <source>
        <dbReference type="Proteomes" id="UP000277212"/>
    </source>
</evidence>
<dbReference type="Gene3D" id="3.30.559.10">
    <property type="entry name" value="Chloramphenicol acetyltransferase-like domain"/>
    <property type="match status" value="1"/>
</dbReference>
<name>A0A3M2SE14_9HYPO</name>
<sequence>MTVDSLPNAIRPLGPIEIYSSSRHPLGLYRCVAVTGRYTLPQNSPPSNTAILKALSNIITTHPMLRVGIADEDTNNAHFTHILEINLNEHVEFREIPDEQDYEKTLEDVQAWCHDQLWSKVESRPPWRIIVLRPGSKPSFEDVIFSFHHSLMDGTSSKQFHEHLLVELNALSPESSSEFESVLSFPEPPSLPEPQDAILAYTSSMSFWAATLWNELGPSFLKSAKPAIWAGKPIDFAHPHKARVHGVDIPAPVVASLLAGARSHGTSITGLLHALILASLATRIPDAPAFASSTPINMRPYMSSTANPALKDTYRVLITTMTHQFASSDVAAFRSPKVDLDALIWHHARELKTQIKDRTATLPADDDSSLLPYISDWASHWQKKDGKERDDSWELSNIGCLSIPTPEEGKRSISRVLFTNGIMVAGGPMSISVASVPGGVLTLGISWNEDVVEEEVMAGLAEDLEVFATRLHETGKFTED</sequence>
<comment type="caution">
    <text evidence="1">The sequence shown here is derived from an EMBL/GenBank/DDBJ whole genome shotgun (WGS) entry which is preliminary data.</text>
</comment>
<dbReference type="InterPro" id="IPR010828">
    <property type="entry name" value="Atf2/Sli1-like"/>
</dbReference>
<dbReference type="GO" id="GO:0008080">
    <property type="term" value="F:N-acetyltransferase activity"/>
    <property type="evidence" value="ECO:0007669"/>
    <property type="project" value="TreeGrafter"/>
</dbReference>
<dbReference type="InterPro" id="IPR023213">
    <property type="entry name" value="CAT-like_dom_sf"/>
</dbReference>
<keyword evidence="2" id="KW-1185">Reference proteome</keyword>
<organism evidence="1 2">
    <name type="scientific">Fusarium kuroshium</name>
    <dbReference type="NCBI Taxonomy" id="2010991"/>
    <lineage>
        <taxon>Eukaryota</taxon>
        <taxon>Fungi</taxon>
        <taxon>Dikarya</taxon>
        <taxon>Ascomycota</taxon>
        <taxon>Pezizomycotina</taxon>
        <taxon>Sordariomycetes</taxon>
        <taxon>Hypocreomycetidae</taxon>
        <taxon>Hypocreales</taxon>
        <taxon>Nectriaceae</taxon>
        <taxon>Fusarium</taxon>
        <taxon>Fusarium solani species complex</taxon>
    </lineage>
</organism>
<dbReference type="PANTHER" id="PTHR28037:SF1">
    <property type="entry name" value="ALCOHOL O-ACETYLTRANSFERASE 1-RELATED"/>
    <property type="match status" value="1"/>
</dbReference>
<dbReference type="Proteomes" id="UP000277212">
    <property type="component" value="Unassembled WGS sequence"/>
</dbReference>
<evidence type="ECO:0000313" key="1">
    <source>
        <dbReference type="EMBL" id="RMJ15739.1"/>
    </source>
</evidence>
<gene>
    <name evidence="1" type="ORF">CDV36_004551</name>
</gene>
<accession>A0A3M2SE14</accession>
<dbReference type="STRING" id="2010991.A0A3M2SE14"/>
<dbReference type="OrthoDB" id="2150604at2759"/>